<organism evidence="1 2">
    <name type="scientific">Falsochrobactrum tianjinense</name>
    <dbReference type="NCBI Taxonomy" id="2706015"/>
    <lineage>
        <taxon>Bacteria</taxon>
        <taxon>Pseudomonadati</taxon>
        <taxon>Pseudomonadota</taxon>
        <taxon>Alphaproteobacteria</taxon>
        <taxon>Hyphomicrobiales</taxon>
        <taxon>Brucellaceae</taxon>
        <taxon>Falsochrobactrum</taxon>
    </lineage>
</organism>
<dbReference type="AlphaFoldDB" id="A0A949PSU2"/>
<gene>
    <name evidence="1" type="ORF">KUG47_12145</name>
</gene>
<proteinExistence type="predicted"/>
<keyword evidence="2" id="KW-1185">Reference proteome</keyword>
<dbReference type="InterPro" id="IPR021791">
    <property type="entry name" value="Phage_TAC_11"/>
</dbReference>
<reference evidence="1 2" key="1">
    <citation type="submission" date="2021-06" db="EMBL/GenBank/DDBJ databases">
        <title>Falsochrobactrum tianjin sp.nov., a new petroleum-degrading bacteria isolated from oily soils.</title>
        <authorList>
            <person name="Chen G."/>
            <person name="Chen H."/>
            <person name="Tian J."/>
            <person name="Qing J."/>
            <person name="Zhong L."/>
            <person name="Ma W."/>
            <person name="Song Y."/>
            <person name="Cui X."/>
            <person name="Yan B."/>
        </authorList>
    </citation>
    <scope>NUCLEOTIDE SEQUENCE [LARGE SCALE GENOMIC DNA]</scope>
    <source>
        <strain evidence="1 2">TDYN1</strain>
    </source>
</reference>
<dbReference type="RefSeq" id="WP_217678246.1">
    <property type="nucleotide sequence ID" value="NZ_JAHRVA010000005.1"/>
</dbReference>
<sequence length="134" mass="14459">MDANSMSQSNLSAEVVLSFGDGEHLFAIKGKQLETLEKICDAGISEISHRVLSMVPKYADLYSVILLGLEGGGMPPVEAKQFMDRYFVGRPIAAENDPHSPIRTAAKIMEAVWFGIEDIEAGQSDSGTGDKKKG</sequence>
<dbReference type="Pfam" id="PF11836">
    <property type="entry name" value="Phage_TAC_11"/>
    <property type="match status" value="1"/>
</dbReference>
<accession>A0A949PSU2</accession>
<dbReference type="EMBL" id="JAHRVA010000005">
    <property type="protein sequence ID" value="MBV2144245.1"/>
    <property type="molecule type" value="Genomic_DNA"/>
</dbReference>
<evidence type="ECO:0000313" key="1">
    <source>
        <dbReference type="EMBL" id="MBV2144245.1"/>
    </source>
</evidence>
<protein>
    <submittedName>
        <fullName evidence="1">Gene transfer agent family protein</fullName>
    </submittedName>
</protein>
<evidence type="ECO:0000313" key="2">
    <source>
        <dbReference type="Proteomes" id="UP000752297"/>
    </source>
</evidence>
<dbReference type="Proteomes" id="UP000752297">
    <property type="component" value="Unassembled WGS sequence"/>
</dbReference>
<name>A0A949PSU2_9HYPH</name>
<comment type="caution">
    <text evidence="1">The sequence shown here is derived from an EMBL/GenBank/DDBJ whole genome shotgun (WGS) entry which is preliminary data.</text>
</comment>